<dbReference type="SUPFAM" id="SSF53756">
    <property type="entry name" value="UDP-Glycosyltransferase/glycogen phosphorylase"/>
    <property type="match status" value="1"/>
</dbReference>
<keyword evidence="2" id="KW-0328">Glycosyltransferase</keyword>
<dbReference type="PANTHER" id="PTHR12526:SF637">
    <property type="entry name" value="GLYCOSYLTRANSFERASE EPSF-RELATED"/>
    <property type="match status" value="1"/>
</dbReference>
<accession>A0ABD5NMQ9</accession>
<dbReference type="PANTHER" id="PTHR12526">
    <property type="entry name" value="GLYCOSYLTRANSFERASE"/>
    <property type="match status" value="1"/>
</dbReference>
<evidence type="ECO:0000313" key="2">
    <source>
        <dbReference type="EMBL" id="MFC3958312.1"/>
    </source>
</evidence>
<dbReference type="GeneID" id="73904072"/>
<dbReference type="InterPro" id="IPR028098">
    <property type="entry name" value="Glyco_trans_4-like_N"/>
</dbReference>
<comment type="caution">
    <text evidence="2">The sequence shown here is derived from an EMBL/GenBank/DDBJ whole genome shotgun (WGS) entry which is preliminary data.</text>
</comment>
<dbReference type="RefSeq" id="WP_343217305.1">
    <property type="nucleotide sequence ID" value="NZ_CP101824.1"/>
</dbReference>
<dbReference type="GO" id="GO:0016757">
    <property type="term" value="F:glycosyltransferase activity"/>
    <property type="evidence" value="ECO:0007669"/>
    <property type="project" value="UniProtKB-KW"/>
</dbReference>
<gene>
    <name evidence="2" type="ORF">ACFOUR_08010</name>
</gene>
<evidence type="ECO:0000313" key="3">
    <source>
        <dbReference type="Proteomes" id="UP001595846"/>
    </source>
</evidence>
<sequence length="337" mass="36966">MANKAATMRRRSPMRVLTLTTNEEAPFMTQQIEALSDRGVETTVLAVPGDPTSTGGRSPVDYLRFLTHVRNTLDPSYDLVHAHYGLVAPAALCQRRVPVVLSLWGSDLNGSIAPLSRVCARHCEEVIVMSSTMARELDVDAHVVPDGIDLSTFAPRDRDEARSAVGWTEPGYDVLFPYAPSRSVKNYPRAERIVETVGDRFREPVRLRTISGVPHDRMPTYMAAADALLLTSRSEGSPNAVKEAMACELPVVSTPVGDVPSRLADVEPAVVAESDRALSNGLEEVLRSDRRSNGRRAVQSLSLDRTTDAVYEVYLRALGTRESPSDRNAVTADMRHE</sequence>
<dbReference type="EMBL" id="JBHSAQ010000003">
    <property type="protein sequence ID" value="MFC3958312.1"/>
    <property type="molecule type" value="Genomic_DNA"/>
</dbReference>
<organism evidence="2 3">
    <name type="scientific">Halovivax cerinus</name>
    <dbReference type="NCBI Taxonomy" id="1487865"/>
    <lineage>
        <taxon>Archaea</taxon>
        <taxon>Methanobacteriati</taxon>
        <taxon>Methanobacteriota</taxon>
        <taxon>Stenosarchaea group</taxon>
        <taxon>Halobacteria</taxon>
        <taxon>Halobacteriales</taxon>
        <taxon>Natrialbaceae</taxon>
        <taxon>Halovivax</taxon>
    </lineage>
</organism>
<dbReference type="Pfam" id="PF13579">
    <property type="entry name" value="Glyco_trans_4_4"/>
    <property type="match status" value="1"/>
</dbReference>
<dbReference type="Gene3D" id="3.40.50.2000">
    <property type="entry name" value="Glycogen Phosphorylase B"/>
    <property type="match status" value="2"/>
</dbReference>
<reference evidence="2 3" key="1">
    <citation type="journal article" date="2019" name="Int. J. Syst. Evol. Microbiol.">
        <title>The Global Catalogue of Microorganisms (GCM) 10K type strain sequencing project: providing services to taxonomists for standard genome sequencing and annotation.</title>
        <authorList>
            <consortium name="The Broad Institute Genomics Platform"/>
            <consortium name="The Broad Institute Genome Sequencing Center for Infectious Disease"/>
            <person name="Wu L."/>
            <person name="Ma J."/>
        </authorList>
    </citation>
    <scope>NUCLEOTIDE SEQUENCE [LARGE SCALE GENOMIC DNA]</scope>
    <source>
        <strain evidence="2 3">IBRC-M 10256</strain>
    </source>
</reference>
<name>A0ABD5NMQ9_9EURY</name>
<keyword evidence="3" id="KW-1185">Reference proteome</keyword>
<keyword evidence="2" id="KW-0808">Transferase</keyword>
<dbReference type="EC" id="2.4.-.-" evidence="2"/>
<feature type="domain" description="Glycosyltransferase subfamily 4-like N-terminal" evidence="1">
    <location>
        <begin position="7"/>
        <end position="137"/>
    </location>
</feature>
<dbReference type="Proteomes" id="UP001595846">
    <property type="component" value="Unassembled WGS sequence"/>
</dbReference>
<proteinExistence type="predicted"/>
<protein>
    <submittedName>
        <fullName evidence="2">Glycosyltransferase</fullName>
        <ecNumber evidence="2">2.4.-.-</ecNumber>
    </submittedName>
</protein>
<dbReference type="Pfam" id="PF13692">
    <property type="entry name" value="Glyco_trans_1_4"/>
    <property type="match status" value="1"/>
</dbReference>
<dbReference type="AlphaFoldDB" id="A0ABD5NMQ9"/>
<evidence type="ECO:0000259" key="1">
    <source>
        <dbReference type="Pfam" id="PF13579"/>
    </source>
</evidence>